<comment type="caution">
    <text evidence="1">The sequence shown here is derived from an EMBL/GenBank/DDBJ whole genome shotgun (WGS) entry which is preliminary data.</text>
</comment>
<accession>A0A8I0KQW6</accession>
<evidence type="ECO:0000313" key="1">
    <source>
        <dbReference type="EMBL" id="MBD3688852.1"/>
    </source>
</evidence>
<evidence type="ECO:0000313" key="2">
    <source>
        <dbReference type="Proteomes" id="UP000627538"/>
    </source>
</evidence>
<name>A0A8I0KQW6_9ACTO</name>
<dbReference type="RefSeq" id="WP_191070947.1">
    <property type="nucleotide sequence ID" value="NZ_CP060506.1"/>
</dbReference>
<gene>
    <name evidence="1" type="ORF">H8R10_01160</name>
</gene>
<organism evidence="1 2">
    <name type="scientific">Nanchangia anserum</name>
    <dbReference type="NCBI Taxonomy" id="2692125"/>
    <lineage>
        <taxon>Bacteria</taxon>
        <taxon>Bacillati</taxon>
        <taxon>Actinomycetota</taxon>
        <taxon>Actinomycetes</taxon>
        <taxon>Actinomycetales</taxon>
        <taxon>Actinomycetaceae</taxon>
        <taxon>Nanchangia</taxon>
    </lineage>
</organism>
<dbReference type="Proteomes" id="UP000627538">
    <property type="component" value="Unassembled WGS sequence"/>
</dbReference>
<protein>
    <submittedName>
        <fullName evidence="1">Uncharacterized protein</fullName>
    </submittedName>
</protein>
<sequence>MRVLITAEATSAADGGARAHSLASGWAQVAPEDDIRANALGRAACDFPGDRPIVRIDETWEDDNDVPDTTGCAIVLGDVAASVDFAARWRRLRDRCGGWSGVREWLTRPGAQVFAASPAPLLGADSVLATLALTDPAAAETQRRALTELSDDIERDQGRRNLLAERSRGRGRGTGAGFGIGELAHLLGVDVHDSLAYSLRLLEERGGWDDVDLHVHVGANLNTWDLPDSVVAALARRAGAHAVPVVAVGREITIGARERGSWGIDGTLESDDTPEALGAAGVRLGRTWSIGRR</sequence>
<proteinExistence type="predicted"/>
<dbReference type="EMBL" id="JACRUO010000001">
    <property type="protein sequence ID" value="MBD3688852.1"/>
    <property type="molecule type" value="Genomic_DNA"/>
</dbReference>
<keyword evidence="2" id="KW-1185">Reference proteome</keyword>
<reference evidence="1 2" key="1">
    <citation type="submission" date="2020-08" db="EMBL/GenBank/DDBJ databases">
        <title>Winkia gen. nov., sp. nov., isolated from faeces of the Anser albifrons in China.</title>
        <authorList>
            <person name="Liu Q."/>
        </authorList>
    </citation>
    <scope>NUCLEOTIDE SEQUENCE [LARGE SCALE GENOMIC DNA]</scope>
    <source>
        <strain evidence="1 2">C62</strain>
    </source>
</reference>
<dbReference type="AlphaFoldDB" id="A0A8I0KQW6"/>